<keyword evidence="2" id="KW-0285">Flavoprotein</keyword>
<keyword evidence="6" id="KW-0503">Monooxygenase</keyword>
<dbReference type="STRING" id="71717.A0A4Y7TGN1"/>
<dbReference type="Gene3D" id="3.30.70.2450">
    <property type="match status" value="1"/>
</dbReference>
<comment type="cofactor">
    <cofactor evidence="1">
        <name>FAD</name>
        <dbReference type="ChEBI" id="CHEBI:57692"/>
    </cofactor>
</comment>
<dbReference type="Proteomes" id="UP000298030">
    <property type="component" value="Unassembled WGS sequence"/>
</dbReference>
<dbReference type="OrthoDB" id="2690153at2759"/>
<protein>
    <submittedName>
        <fullName evidence="6">Pentachlorophenol 4-monooxygenase</fullName>
    </submittedName>
</protein>
<evidence type="ECO:0000256" key="3">
    <source>
        <dbReference type="ARBA" id="ARBA00022827"/>
    </source>
</evidence>
<keyword evidence="3" id="KW-0274">FAD</keyword>
<organism evidence="6 7">
    <name type="scientific">Coprinellus micaceus</name>
    <name type="common">Glistening ink-cap mushroom</name>
    <name type="synonym">Coprinus micaceus</name>
    <dbReference type="NCBI Taxonomy" id="71717"/>
    <lineage>
        <taxon>Eukaryota</taxon>
        <taxon>Fungi</taxon>
        <taxon>Dikarya</taxon>
        <taxon>Basidiomycota</taxon>
        <taxon>Agaricomycotina</taxon>
        <taxon>Agaricomycetes</taxon>
        <taxon>Agaricomycetidae</taxon>
        <taxon>Agaricales</taxon>
        <taxon>Agaricineae</taxon>
        <taxon>Psathyrellaceae</taxon>
        <taxon>Coprinellus</taxon>
    </lineage>
</organism>
<comment type="caution">
    <text evidence="6">The sequence shown here is derived from an EMBL/GenBank/DDBJ whole genome shotgun (WGS) entry which is preliminary data.</text>
</comment>
<dbReference type="PRINTS" id="PR00420">
    <property type="entry name" value="RNGMNOXGNASE"/>
</dbReference>
<dbReference type="InterPro" id="IPR038220">
    <property type="entry name" value="PHOX_C_sf"/>
</dbReference>
<dbReference type="AlphaFoldDB" id="A0A4Y7TGN1"/>
<feature type="domain" description="FAD-binding" evidence="5">
    <location>
        <begin position="7"/>
        <end position="359"/>
    </location>
</feature>
<evidence type="ECO:0000256" key="2">
    <source>
        <dbReference type="ARBA" id="ARBA00022630"/>
    </source>
</evidence>
<dbReference type="PANTHER" id="PTHR43004:SF19">
    <property type="entry name" value="BINDING MONOOXYGENASE, PUTATIVE (JCVI)-RELATED"/>
    <property type="match status" value="1"/>
</dbReference>
<evidence type="ECO:0000256" key="1">
    <source>
        <dbReference type="ARBA" id="ARBA00001974"/>
    </source>
</evidence>
<accession>A0A4Y7TGN1</accession>
<evidence type="ECO:0000313" key="6">
    <source>
        <dbReference type="EMBL" id="TEB33171.1"/>
    </source>
</evidence>
<dbReference type="InterPro" id="IPR036188">
    <property type="entry name" value="FAD/NAD-bd_sf"/>
</dbReference>
<dbReference type="EMBL" id="QPFP01000013">
    <property type="protein sequence ID" value="TEB33171.1"/>
    <property type="molecule type" value="Genomic_DNA"/>
</dbReference>
<dbReference type="SUPFAM" id="SSF51905">
    <property type="entry name" value="FAD/NAD(P)-binding domain"/>
    <property type="match status" value="1"/>
</dbReference>
<reference evidence="6 7" key="1">
    <citation type="journal article" date="2019" name="Nat. Ecol. Evol.">
        <title>Megaphylogeny resolves global patterns of mushroom evolution.</title>
        <authorList>
            <person name="Varga T."/>
            <person name="Krizsan K."/>
            <person name="Foldi C."/>
            <person name="Dima B."/>
            <person name="Sanchez-Garcia M."/>
            <person name="Sanchez-Ramirez S."/>
            <person name="Szollosi G.J."/>
            <person name="Szarkandi J.G."/>
            <person name="Papp V."/>
            <person name="Albert L."/>
            <person name="Andreopoulos W."/>
            <person name="Angelini C."/>
            <person name="Antonin V."/>
            <person name="Barry K.W."/>
            <person name="Bougher N.L."/>
            <person name="Buchanan P."/>
            <person name="Buyck B."/>
            <person name="Bense V."/>
            <person name="Catcheside P."/>
            <person name="Chovatia M."/>
            <person name="Cooper J."/>
            <person name="Damon W."/>
            <person name="Desjardin D."/>
            <person name="Finy P."/>
            <person name="Geml J."/>
            <person name="Haridas S."/>
            <person name="Hughes K."/>
            <person name="Justo A."/>
            <person name="Karasinski D."/>
            <person name="Kautmanova I."/>
            <person name="Kiss B."/>
            <person name="Kocsube S."/>
            <person name="Kotiranta H."/>
            <person name="LaButti K.M."/>
            <person name="Lechner B.E."/>
            <person name="Liimatainen K."/>
            <person name="Lipzen A."/>
            <person name="Lukacs Z."/>
            <person name="Mihaltcheva S."/>
            <person name="Morgado L.N."/>
            <person name="Niskanen T."/>
            <person name="Noordeloos M.E."/>
            <person name="Ohm R.A."/>
            <person name="Ortiz-Santana B."/>
            <person name="Ovrebo C."/>
            <person name="Racz N."/>
            <person name="Riley R."/>
            <person name="Savchenko A."/>
            <person name="Shiryaev A."/>
            <person name="Soop K."/>
            <person name="Spirin V."/>
            <person name="Szebenyi C."/>
            <person name="Tomsovsky M."/>
            <person name="Tulloss R.E."/>
            <person name="Uehling J."/>
            <person name="Grigoriev I.V."/>
            <person name="Vagvolgyi C."/>
            <person name="Papp T."/>
            <person name="Martin F.M."/>
            <person name="Miettinen O."/>
            <person name="Hibbett D.S."/>
            <person name="Nagy L.G."/>
        </authorList>
    </citation>
    <scope>NUCLEOTIDE SEQUENCE [LARGE SCALE GENOMIC DNA]</scope>
    <source>
        <strain evidence="6 7">FP101781</strain>
    </source>
</reference>
<dbReference type="Gene3D" id="3.40.30.20">
    <property type="match status" value="1"/>
</dbReference>
<sequence length="570" mass="63083">MIRNPATVLIVGGGPSGLVLAISLLQNGVPVRIIEKSWAARLGQRGAGIMPRSLELFSHLRMVEPVLKRAINVPLVRKYKLPEGVEIAHEFAMSPILSPTPANPFLNPLLLGQDILETIFHDTLAKLGCTVEKGTELVSFTQTTDHVEVNLVKRGPDGENEEKEKTRYAWMVGTDGAKGSVRKQLGLSFLGETRTVENFVVGDICVEGLSSKYWHMWGDASEVLVSLRPTETKGLFNFIIAGRNINYGQIAASHDSVRECFRKHTGDRKDIKFGVMPWMSYYTPNIRMVDTFQKGRVLIGGDSGHVHSPTGGQGVNTGIQDSFNLGWKLALVAKGLAHPSLLKSYTQERLPVIAEMLNQTTELLDRTFSGTTIGEWQNGGNLFQLGVNYRWSSIVIDERKSVEAAKEAEEDALMEDFDFYDDDEKIDSYGTELDGRLRAGDRAPDASGLVKYGTSTPFLKTYPLFQIFAVTHHTALAFADFADCEEVLRELRRYPRDLVKSVVIVRRKKACPPGSNLADYVVEDYDGHAYEAYTSSVCGLVVVRPDGIVGGILRDATSLRKYFQNLLAGH</sequence>
<dbReference type="Pfam" id="PF01494">
    <property type="entry name" value="FAD_binding_3"/>
    <property type="match status" value="1"/>
</dbReference>
<dbReference type="InterPro" id="IPR050641">
    <property type="entry name" value="RIFMO-like"/>
</dbReference>
<dbReference type="GO" id="GO:0071949">
    <property type="term" value="F:FAD binding"/>
    <property type="evidence" value="ECO:0007669"/>
    <property type="project" value="InterPro"/>
</dbReference>
<evidence type="ECO:0000313" key="7">
    <source>
        <dbReference type="Proteomes" id="UP000298030"/>
    </source>
</evidence>
<proteinExistence type="predicted"/>
<dbReference type="PANTHER" id="PTHR43004">
    <property type="entry name" value="TRK SYSTEM POTASSIUM UPTAKE PROTEIN"/>
    <property type="match status" value="1"/>
</dbReference>
<evidence type="ECO:0000256" key="4">
    <source>
        <dbReference type="ARBA" id="ARBA00023002"/>
    </source>
</evidence>
<keyword evidence="7" id="KW-1185">Reference proteome</keyword>
<name>A0A4Y7TGN1_COPMI</name>
<keyword evidence="4" id="KW-0560">Oxidoreductase</keyword>
<dbReference type="InterPro" id="IPR002938">
    <property type="entry name" value="FAD-bd"/>
</dbReference>
<dbReference type="GO" id="GO:0016709">
    <property type="term" value="F:oxidoreductase activity, acting on paired donors, with incorporation or reduction of molecular oxygen, NAD(P)H as one donor, and incorporation of one atom of oxygen"/>
    <property type="evidence" value="ECO:0007669"/>
    <property type="project" value="UniProtKB-ARBA"/>
</dbReference>
<evidence type="ECO:0000259" key="5">
    <source>
        <dbReference type="Pfam" id="PF01494"/>
    </source>
</evidence>
<dbReference type="Gene3D" id="3.50.50.60">
    <property type="entry name" value="FAD/NAD(P)-binding domain"/>
    <property type="match status" value="1"/>
</dbReference>
<gene>
    <name evidence="6" type="ORF">FA13DRAFT_1730931</name>
</gene>